<proteinExistence type="predicted"/>
<evidence type="ECO:0000256" key="3">
    <source>
        <dbReference type="RuleBase" id="RU000507"/>
    </source>
</evidence>
<feature type="domain" description="Rhodanese" evidence="5">
    <location>
        <begin position="42"/>
        <end position="159"/>
    </location>
</feature>
<dbReference type="CDD" id="cd01448">
    <property type="entry name" value="TST_Repeat_1"/>
    <property type="match status" value="1"/>
</dbReference>
<dbReference type="PROSITE" id="PS00683">
    <property type="entry name" value="RHODANESE_2"/>
    <property type="match status" value="1"/>
</dbReference>
<accession>A0ABQ3HS23</accession>
<evidence type="ECO:0000313" key="6">
    <source>
        <dbReference type="EMBL" id="GHE19447.1"/>
    </source>
</evidence>
<reference evidence="7" key="1">
    <citation type="journal article" date="2019" name="Int. J. Syst. Evol. Microbiol.">
        <title>The Global Catalogue of Microorganisms (GCM) 10K type strain sequencing project: providing services to taxonomists for standard genome sequencing and annotation.</title>
        <authorList>
            <consortium name="The Broad Institute Genomics Platform"/>
            <consortium name="The Broad Institute Genome Sequencing Center for Infectious Disease"/>
            <person name="Wu L."/>
            <person name="Ma J."/>
        </authorList>
    </citation>
    <scope>NUCLEOTIDE SEQUENCE [LARGE SCALE GENOMIC DNA]</scope>
    <source>
        <strain evidence="7">CGMCC 1.12791</strain>
    </source>
</reference>
<protein>
    <recommendedName>
        <fullName evidence="3">Sulfurtransferase</fullName>
    </recommendedName>
</protein>
<evidence type="ECO:0000256" key="2">
    <source>
        <dbReference type="ARBA" id="ARBA00022737"/>
    </source>
</evidence>
<dbReference type="InterPro" id="IPR045078">
    <property type="entry name" value="TST/MPST-like"/>
</dbReference>
<feature type="domain" description="Rhodanese" evidence="5">
    <location>
        <begin position="190"/>
        <end position="296"/>
    </location>
</feature>
<dbReference type="EMBL" id="BNAD01000026">
    <property type="protein sequence ID" value="GHE19447.1"/>
    <property type="molecule type" value="Genomic_DNA"/>
</dbReference>
<feature type="region of interest" description="Disordered" evidence="4">
    <location>
        <begin position="1"/>
        <end position="25"/>
    </location>
</feature>
<dbReference type="InterPro" id="IPR001763">
    <property type="entry name" value="Rhodanese-like_dom"/>
</dbReference>
<evidence type="ECO:0000313" key="7">
    <source>
        <dbReference type="Proteomes" id="UP000597341"/>
    </source>
</evidence>
<dbReference type="SMART" id="SM00450">
    <property type="entry name" value="RHOD"/>
    <property type="match status" value="2"/>
</dbReference>
<comment type="caution">
    <text evidence="6">The sequence shown here is derived from an EMBL/GenBank/DDBJ whole genome shotgun (WGS) entry which is preliminary data.</text>
</comment>
<dbReference type="InterPro" id="IPR036873">
    <property type="entry name" value="Rhodanese-like_dom_sf"/>
</dbReference>
<dbReference type="CDD" id="cd01449">
    <property type="entry name" value="TST_Repeat_2"/>
    <property type="match status" value="1"/>
</dbReference>
<keyword evidence="2" id="KW-0677">Repeat</keyword>
<dbReference type="PANTHER" id="PTHR11364:SF27">
    <property type="entry name" value="SULFURTRANSFERASE"/>
    <property type="match status" value="1"/>
</dbReference>
<dbReference type="Proteomes" id="UP000597341">
    <property type="component" value="Unassembled WGS sequence"/>
</dbReference>
<dbReference type="Pfam" id="PF00581">
    <property type="entry name" value="Rhodanese"/>
    <property type="match status" value="2"/>
</dbReference>
<organism evidence="6 7">
    <name type="scientific">Nocardioides flavus</name>
    <name type="common">ex Wang et al. 2016</name>
    <dbReference type="NCBI Taxonomy" id="2058780"/>
    <lineage>
        <taxon>Bacteria</taxon>
        <taxon>Bacillati</taxon>
        <taxon>Actinomycetota</taxon>
        <taxon>Actinomycetes</taxon>
        <taxon>Propionibacteriales</taxon>
        <taxon>Nocardioidaceae</taxon>
        <taxon>Nocardioides</taxon>
    </lineage>
</organism>
<dbReference type="InterPro" id="IPR001307">
    <property type="entry name" value="Thiosulphate_STrfase_CS"/>
</dbReference>
<dbReference type="PROSITE" id="PS50206">
    <property type="entry name" value="RHODANESE_3"/>
    <property type="match status" value="2"/>
</dbReference>
<dbReference type="Gene3D" id="3.40.250.10">
    <property type="entry name" value="Rhodanese-like domain"/>
    <property type="match status" value="2"/>
</dbReference>
<evidence type="ECO:0000256" key="4">
    <source>
        <dbReference type="SAM" id="MobiDB-lite"/>
    </source>
</evidence>
<dbReference type="SUPFAM" id="SSF52821">
    <property type="entry name" value="Rhodanese/Cell cycle control phosphatase"/>
    <property type="match status" value="2"/>
</dbReference>
<keyword evidence="1 3" id="KW-0808">Transferase</keyword>
<dbReference type="PANTHER" id="PTHR11364">
    <property type="entry name" value="THIOSULFATE SULFERTANSFERASE"/>
    <property type="match status" value="1"/>
</dbReference>
<evidence type="ECO:0000259" key="5">
    <source>
        <dbReference type="PROSITE" id="PS50206"/>
    </source>
</evidence>
<sequence>MSRQILSQRPSGVAATVPRVDHDLGTGPLASPLIGTDDLVAALGRVSVLDVRYAMGGPPGRAEHAAGHVPGAAYVDLDHDLADPPGERGRHPLPDEARFEAAMRRAGVRSDRPVVVYDDWQGRAAARAWWLLRFHGHRDVRVLDGGWTAWRAAGHPVETGGTSPEPGDFTVSARKQMAVVGPDEVLAVDVLVDARAPERYRGETEPVDPVAGHVPGAVNVPTTANLDEDGRFLPPARLREAYARVGADTAASVAAYCGSGVTAAHDVLAMEVAGIRAALYPGSWSEWVSEPARPVETG</sequence>
<evidence type="ECO:0000256" key="1">
    <source>
        <dbReference type="ARBA" id="ARBA00022679"/>
    </source>
</evidence>
<name>A0ABQ3HS23_9ACTN</name>
<gene>
    <name evidence="6" type="primary">sseA</name>
    <name evidence="6" type="ORF">GCM10011376_40570</name>
</gene>
<keyword evidence="7" id="KW-1185">Reference proteome</keyword>
<feature type="compositionally biased region" description="Polar residues" evidence="4">
    <location>
        <begin position="1"/>
        <end position="10"/>
    </location>
</feature>